<organism evidence="2">
    <name type="scientific">marine sediment metagenome</name>
    <dbReference type="NCBI Taxonomy" id="412755"/>
    <lineage>
        <taxon>unclassified sequences</taxon>
        <taxon>metagenomes</taxon>
        <taxon>ecological metagenomes</taxon>
    </lineage>
</organism>
<dbReference type="InterPro" id="IPR036852">
    <property type="entry name" value="Peptidase_S8/S53_dom_sf"/>
</dbReference>
<proteinExistence type="predicted"/>
<accession>X1JSS0</accession>
<dbReference type="GO" id="GO:0004252">
    <property type="term" value="F:serine-type endopeptidase activity"/>
    <property type="evidence" value="ECO:0007669"/>
    <property type="project" value="InterPro"/>
</dbReference>
<comment type="caution">
    <text evidence="2">The sequence shown here is derived from an EMBL/GenBank/DDBJ whole genome shotgun (WGS) entry which is preliminary data.</text>
</comment>
<dbReference type="Pfam" id="PF00082">
    <property type="entry name" value="Peptidase_S8"/>
    <property type="match status" value="1"/>
</dbReference>
<dbReference type="EMBL" id="BARV01000392">
    <property type="protein sequence ID" value="GAH97791.1"/>
    <property type="molecule type" value="Genomic_DNA"/>
</dbReference>
<dbReference type="GO" id="GO:0006508">
    <property type="term" value="P:proteolysis"/>
    <property type="evidence" value="ECO:0007669"/>
    <property type="project" value="InterPro"/>
</dbReference>
<dbReference type="Gene3D" id="3.40.50.200">
    <property type="entry name" value="Peptidase S8/S53 domain"/>
    <property type="match status" value="1"/>
</dbReference>
<dbReference type="InterPro" id="IPR000209">
    <property type="entry name" value="Peptidase_S8/S53_dom"/>
</dbReference>
<protein>
    <recommendedName>
        <fullName evidence="1">Peptidase S8/S53 domain-containing protein</fullName>
    </recommendedName>
</protein>
<sequence>NTLPYNVNGADLIVGIWDSGAVRTTHQEFGGRVVVMDGASNANHSTHVGGTIGAAGVVANALGMAPSVLIDSYEWTSDVSEMTSRAMSYPNEPDKIQASNHSYGYVCGWEHGFSPPRWYGTWGDRESEYFGIYDSYVVPWDNLCYNAPYYLPFKAIGNDRSDKAPLEGETFEYYRFPKWRTNNYDPLKDPYDDGWDNGGFDTIMTVGVAKNIMTVGAVNDAVSAGVRDPSQGTMTSFSGWGPTDDGRIKPDIVTNGVGLYSPV</sequence>
<reference evidence="2" key="1">
    <citation type="journal article" date="2014" name="Front. Microbiol.">
        <title>High frequency of phylogenetically diverse reductive dehalogenase-homologous genes in deep subseafloor sedimentary metagenomes.</title>
        <authorList>
            <person name="Kawai M."/>
            <person name="Futagami T."/>
            <person name="Toyoda A."/>
            <person name="Takaki Y."/>
            <person name="Nishi S."/>
            <person name="Hori S."/>
            <person name="Arai W."/>
            <person name="Tsubouchi T."/>
            <person name="Morono Y."/>
            <person name="Uchiyama I."/>
            <person name="Ito T."/>
            <person name="Fujiyama A."/>
            <person name="Inagaki F."/>
            <person name="Takami H."/>
        </authorList>
    </citation>
    <scope>NUCLEOTIDE SEQUENCE</scope>
    <source>
        <strain evidence="2">Expedition CK06-06</strain>
    </source>
</reference>
<evidence type="ECO:0000259" key="1">
    <source>
        <dbReference type="Pfam" id="PF00082"/>
    </source>
</evidence>
<gene>
    <name evidence="2" type="ORF">S06H3_01540</name>
</gene>
<feature type="non-terminal residue" evidence="2">
    <location>
        <position position="1"/>
    </location>
</feature>
<evidence type="ECO:0000313" key="2">
    <source>
        <dbReference type="EMBL" id="GAH97791.1"/>
    </source>
</evidence>
<dbReference type="AlphaFoldDB" id="X1JSS0"/>
<dbReference type="SUPFAM" id="SSF52743">
    <property type="entry name" value="Subtilisin-like"/>
    <property type="match status" value="1"/>
</dbReference>
<feature type="domain" description="Peptidase S8/S53" evidence="1">
    <location>
        <begin position="39"/>
        <end position="256"/>
    </location>
</feature>
<name>X1JSS0_9ZZZZ</name>